<accession>A0A8J5RBR6</accession>
<gene>
    <name evidence="2" type="ORF">GUJ93_ZPchr0008g11709</name>
</gene>
<evidence type="ECO:0000313" key="2">
    <source>
        <dbReference type="EMBL" id="KAG8047098.1"/>
    </source>
</evidence>
<evidence type="ECO:0000313" key="3">
    <source>
        <dbReference type="Proteomes" id="UP000729402"/>
    </source>
</evidence>
<reference evidence="2" key="2">
    <citation type="submission" date="2021-02" db="EMBL/GenBank/DDBJ databases">
        <authorList>
            <person name="Kimball J.A."/>
            <person name="Haas M.W."/>
            <person name="Macchietto M."/>
            <person name="Kono T."/>
            <person name="Duquette J."/>
            <person name="Shao M."/>
        </authorList>
    </citation>
    <scope>NUCLEOTIDE SEQUENCE</scope>
    <source>
        <tissue evidence="2">Fresh leaf tissue</tissue>
    </source>
</reference>
<reference evidence="2" key="1">
    <citation type="journal article" date="2021" name="bioRxiv">
        <title>Whole Genome Assembly and Annotation of Northern Wild Rice, Zizania palustris L., Supports a Whole Genome Duplication in the Zizania Genus.</title>
        <authorList>
            <person name="Haas M."/>
            <person name="Kono T."/>
            <person name="Macchietto M."/>
            <person name="Millas R."/>
            <person name="McGilp L."/>
            <person name="Shao M."/>
            <person name="Duquette J."/>
            <person name="Hirsch C.N."/>
            <person name="Kimball J."/>
        </authorList>
    </citation>
    <scope>NUCLEOTIDE SEQUENCE</scope>
    <source>
        <tissue evidence="2">Fresh leaf tissue</tissue>
    </source>
</reference>
<proteinExistence type="predicted"/>
<dbReference type="Proteomes" id="UP000729402">
    <property type="component" value="Unassembled WGS sequence"/>
</dbReference>
<comment type="caution">
    <text evidence="2">The sequence shown here is derived from an EMBL/GenBank/DDBJ whole genome shotgun (WGS) entry which is preliminary data.</text>
</comment>
<name>A0A8J5RBR6_ZIZPA</name>
<feature type="region of interest" description="Disordered" evidence="1">
    <location>
        <begin position="81"/>
        <end position="102"/>
    </location>
</feature>
<dbReference type="AlphaFoldDB" id="A0A8J5RBR6"/>
<evidence type="ECO:0000256" key="1">
    <source>
        <dbReference type="SAM" id="MobiDB-lite"/>
    </source>
</evidence>
<keyword evidence="3" id="KW-1185">Reference proteome</keyword>
<organism evidence="2 3">
    <name type="scientific">Zizania palustris</name>
    <name type="common">Northern wild rice</name>
    <dbReference type="NCBI Taxonomy" id="103762"/>
    <lineage>
        <taxon>Eukaryota</taxon>
        <taxon>Viridiplantae</taxon>
        <taxon>Streptophyta</taxon>
        <taxon>Embryophyta</taxon>
        <taxon>Tracheophyta</taxon>
        <taxon>Spermatophyta</taxon>
        <taxon>Magnoliopsida</taxon>
        <taxon>Liliopsida</taxon>
        <taxon>Poales</taxon>
        <taxon>Poaceae</taxon>
        <taxon>BOP clade</taxon>
        <taxon>Oryzoideae</taxon>
        <taxon>Oryzeae</taxon>
        <taxon>Zizaniinae</taxon>
        <taxon>Zizania</taxon>
    </lineage>
</organism>
<sequence length="102" mass="11796">MLEVDEKPKHANGELSVNVNVLDTVDEQQLIISLEVLLLEITQQRQQPTSENEVHLREHEVVLYKQQLGDMLEAPLRIEQTKKKGREEAQVQAGEKMLRRSQ</sequence>
<protein>
    <submittedName>
        <fullName evidence="2">Uncharacterized protein</fullName>
    </submittedName>
</protein>
<dbReference type="EMBL" id="JAAALK010000290">
    <property type="protein sequence ID" value="KAG8047098.1"/>
    <property type="molecule type" value="Genomic_DNA"/>
</dbReference>